<dbReference type="EMBL" id="JBBPBN010000869">
    <property type="protein sequence ID" value="KAK8481663.1"/>
    <property type="molecule type" value="Genomic_DNA"/>
</dbReference>
<feature type="region of interest" description="Disordered" evidence="1">
    <location>
        <begin position="55"/>
        <end position="74"/>
    </location>
</feature>
<name>A0ABR1ZMB2_9ROSI</name>
<reference evidence="2 3" key="1">
    <citation type="journal article" date="2024" name="G3 (Bethesda)">
        <title>Genome assembly of Hibiscus sabdariffa L. provides insights into metabolisms of medicinal natural products.</title>
        <authorList>
            <person name="Kim T."/>
        </authorList>
    </citation>
    <scope>NUCLEOTIDE SEQUENCE [LARGE SCALE GENOMIC DNA]</scope>
    <source>
        <strain evidence="2">TK-2024</strain>
        <tissue evidence="2">Old leaves</tissue>
    </source>
</reference>
<accession>A0ABR1ZMB2</accession>
<proteinExistence type="predicted"/>
<keyword evidence="3" id="KW-1185">Reference proteome</keyword>
<comment type="caution">
    <text evidence="2">The sequence shown here is derived from an EMBL/GenBank/DDBJ whole genome shotgun (WGS) entry which is preliminary data.</text>
</comment>
<evidence type="ECO:0000313" key="2">
    <source>
        <dbReference type="EMBL" id="KAK8481663.1"/>
    </source>
</evidence>
<evidence type="ECO:0000313" key="3">
    <source>
        <dbReference type="Proteomes" id="UP001396334"/>
    </source>
</evidence>
<feature type="region of interest" description="Disordered" evidence="1">
    <location>
        <begin position="1"/>
        <end position="22"/>
    </location>
</feature>
<sequence>MLLQPQAGGSFKSKPPTRRKTKNTFTIAITENTHIVADPSCTSTAPSVLTLIQPSLGHSQHGGSPPTHGAGSTGRLAAVSNFAVSFNPPFFFSFDPPHTK</sequence>
<dbReference type="Proteomes" id="UP001396334">
    <property type="component" value="Unassembled WGS sequence"/>
</dbReference>
<organism evidence="2 3">
    <name type="scientific">Hibiscus sabdariffa</name>
    <name type="common">roselle</name>
    <dbReference type="NCBI Taxonomy" id="183260"/>
    <lineage>
        <taxon>Eukaryota</taxon>
        <taxon>Viridiplantae</taxon>
        <taxon>Streptophyta</taxon>
        <taxon>Embryophyta</taxon>
        <taxon>Tracheophyta</taxon>
        <taxon>Spermatophyta</taxon>
        <taxon>Magnoliopsida</taxon>
        <taxon>eudicotyledons</taxon>
        <taxon>Gunneridae</taxon>
        <taxon>Pentapetalae</taxon>
        <taxon>rosids</taxon>
        <taxon>malvids</taxon>
        <taxon>Malvales</taxon>
        <taxon>Malvaceae</taxon>
        <taxon>Malvoideae</taxon>
        <taxon>Hibiscus</taxon>
    </lineage>
</organism>
<gene>
    <name evidence="2" type="ORF">V6N11_008459</name>
</gene>
<protein>
    <submittedName>
        <fullName evidence="2">Uncharacterized protein</fullName>
    </submittedName>
</protein>
<evidence type="ECO:0000256" key="1">
    <source>
        <dbReference type="SAM" id="MobiDB-lite"/>
    </source>
</evidence>